<sequence>MRNHRASSEGNAHVAPETSFLRSNRPASTAFNLDTLRVNLPPETSTSAENIQFGSTNELTASVPTSFTISPSSSASAHPIIDPAEISRLRASILAAGSRPSYRSTIDSERPSTTPISINRPSSDSDAASRSPFSDFLSRRRAVATTTSGSPRDYPATRTTFADIFETSNTAFSTPPASITVPVRPAPMFSAYATSVSGGSSSTRTEEAESNTSLGSADQSYSECSICMNSRVNAVIYRCGHMLVTAHMPHSNNRCDSVLPFLVLVLYNLSAQLKVFG</sequence>
<dbReference type="AlphaFoldDB" id="A0A915D255"/>
<dbReference type="InterPro" id="IPR013083">
    <property type="entry name" value="Znf_RING/FYVE/PHD"/>
</dbReference>
<organism evidence="2 3">
    <name type="scientific">Ditylenchus dipsaci</name>
    <dbReference type="NCBI Taxonomy" id="166011"/>
    <lineage>
        <taxon>Eukaryota</taxon>
        <taxon>Metazoa</taxon>
        <taxon>Ecdysozoa</taxon>
        <taxon>Nematoda</taxon>
        <taxon>Chromadorea</taxon>
        <taxon>Rhabditida</taxon>
        <taxon>Tylenchina</taxon>
        <taxon>Tylenchomorpha</taxon>
        <taxon>Sphaerularioidea</taxon>
        <taxon>Anguinidae</taxon>
        <taxon>Anguininae</taxon>
        <taxon>Ditylenchus</taxon>
    </lineage>
</organism>
<dbReference type="WBParaSite" id="jg1512">
    <property type="protein sequence ID" value="jg1512"/>
    <property type="gene ID" value="jg1512"/>
</dbReference>
<feature type="compositionally biased region" description="Low complexity" evidence="1">
    <location>
        <begin position="120"/>
        <end position="134"/>
    </location>
</feature>
<dbReference type="Gene3D" id="3.30.40.10">
    <property type="entry name" value="Zinc/RING finger domain, C3HC4 (zinc finger)"/>
    <property type="match status" value="1"/>
</dbReference>
<feature type="compositionally biased region" description="Low complexity" evidence="1">
    <location>
        <begin position="194"/>
        <end position="203"/>
    </location>
</feature>
<feature type="region of interest" description="Disordered" evidence="1">
    <location>
        <begin position="194"/>
        <end position="217"/>
    </location>
</feature>
<name>A0A915D255_9BILA</name>
<proteinExistence type="predicted"/>
<accession>A0A915D255</accession>
<feature type="region of interest" description="Disordered" evidence="1">
    <location>
        <begin position="98"/>
        <end position="134"/>
    </location>
</feature>
<feature type="compositionally biased region" description="Polar residues" evidence="1">
    <location>
        <begin position="101"/>
        <end position="119"/>
    </location>
</feature>
<protein>
    <submittedName>
        <fullName evidence="3">Uncharacterized protein</fullName>
    </submittedName>
</protein>
<evidence type="ECO:0000313" key="2">
    <source>
        <dbReference type="Proteomes" id="UP000887574"/>
    </source>
</evidence>
<evidence type="ECO:0000313" key="3">
    <source>
        <dbReference type="WBParaSite" id="jg1512"/>
    </source>
</evidence>
<reference evidence="3" key="1">
    <citation type="submission" date="2022-11" db="UniProtKB">
        <authorList>
            <consortium name="WormBaseParasite"/>
        </authorList>
    </citation>
    <scope>IDENTIFICATION</scope>
</reference>
<feature type="region of interest" description="Disordered" evidence="1">
    <location>
        <begin position="1"/>
        <end position="26"/>
    </location>
</feature>
<evidence type="ECO:0000256" key="1">
    <source>
        <dbReference type="SAM" id="MobiDB-lite"/>
    </source>
</evidence>
<dbReference type="Proteomes" id="UP000887574">
    <property type="component" value="Unplaced"/>
</dbReference>
<keyword evidence="2" id="KW-1185">Reference proteome</keyword>